<dbReference type="Gene3D" id="2.20.25.110">
    <property type="entry name" value="S-adenosyl-L-methionine-dependent methyltransferases"/>
    <property type="match status" value="1"/>
</dbReference>
<dbReference type="Pfam" id="PF13649">
    <property type="entry name" value="Methyltransf_25"/>
    <property type="match status" value="1"/>
</dbReference>
<dbReference type="Proteomes" id="UP001501577">
    <property type="component" value="Unassembled WGS sequence"/>
</dbReference>
<evidence type="ECO:0000259" key="2">
    <source>
        <dbReference type="Pfam" id="PF13649"/>
    </source>
</evidence>
<dbReference type="InterPro" id="IPR029063">
    <property type="entry name" value="SAM-dependent_MTases_sf"/>
</dbReference>
<dbReference type="GO" id="GO:0008168">
    <property type="term" value="F:methyltransferase activity"/>
    <property type="evidence" value="ECO:0007669"/>
    <property type="project" value="UniProtKB-KW"/>
</dbReference>
<name>A0ABP6KJC2_9ENTE</name>
<keyword evidence="3" id="KW-0489">Methyltransferase</keyword>
<keyword evidence="4" id="KW-1185">Reference proteome</keyword>
<dbReference type="Gene3D" id="3.40.50.150">
    <property type="entry name" value="Vaccinia Virus protein VP39"/>
    <property type="match status" value="1"/>
</dbReference>
<dbReference type="CDD" id="cd02440">
    <property type="entry name" value="AdoMet_MTases"/>
    <property type="match status" value="1"/>
</dbReference>
<comment type="caution">
    <text evidence="3">The sequence shown here is derived from an EMBL/GenBank/DDBJ whole genome shotgun (WGS) entry which is preliminary data.</text>
</comment>
<reference evidence="4" key="1">
    <citation type="journal article" date="2019" name="Int. J. Syst. Evol. Microbiol.">
        <title>The Global Catalogue of Microorganisms (GCM) 10K type strain sequencing project: providing services to taxonomists for standard genome sequencing and annotation.</title>
        <authorList>
            <consortium name="The Broad Institute Genomics Platform"/>
            <consortium name="The Broad Institute Genome Sequencing Center for Infectious Disease"/>
            <person name="Wu L."/>
            <person name="Ma J."/>
        </authorList>
    </citation>
    <scope>NUCLEOTIDE SEQUENCE [LARGE SCALE GENOMIC DNA]</scope>
    <source>
        <strain evidence="4">JCM 8736</strain>
    </source>
</reference>
<organism evidence="3 4">
    <name type="scientific">Tetragenococcus solitarius</name>
    <dbReference type="NCBI Taxonomy" id="71453"/>
    <lineage>
        <taxon>Bacteria</taxon>
        <taxon>Bacillati</taxon>
        <taxon>Bacillota</taxon>
        <taxon>Bacilli</taxon>
        <taxon>Lactobacillales</taxon>
        <taxon>Enterococcaceae</taxon>
        <taxon>Tetragenococcus</taxon>
    </lineage>
</organism>
<protein>
    <submittedName>
        <fullName evidence="3">Class I SAM-dependent methyltransferase</fullName>
    </submittedName>
</protein>
<evidence type="ECO:0000256" key="1">
    <source>
        <dbReference type="ARBA" id="ARBA00022679"/>
    </source>
</evidence>
<dbReference type="EMBL" id="BAAAXQ010000006">
    <property type="protein sequence ID" value="GAA3009851.1"/>
    <property type="molecule type" value="Genomic_DNA"/>
</dbReference>
<gene>
    <name evidence="3" type="ORF">GCM10019998_02510</name>
</gene>
<sequence length="244" mass="28632">MRAAFETFALIYNQVMDNSLYEAWLAFTLRHINEQNQLLELACGTGELAIQFAKQGFGVTAIDLSEEMLAMANQQAQEKEVDVQFVQADMLDLTDIGHYEIVTCYSDSICYLADEKAVQTAFEQVNQVLKENGIFLFDVHSLYQMDDIFPEYNYHYQTDDFAFLWESYPTEVPHSIEHFLTFFIKNGEETFTREDELHVERTYPIETYRRLLKQAGFSQVELYADFKDCLPTKTSRRWFFVCHK</sequence>
<dbReference type="SUPFAM" id="SSF53335">
    <property type="entry name" value="S-adenosyl-L-methionine-dependent methyltransferases"/>
    <property type="match status" value="1"/>
</dbReference>
<proteinExistence type="predicted"/>
<accession>A0ABP6KJC2</accession>
<dbReference type="GO" id="GO:0032259">
    <property type="term" value="P:methylation"/>
    <property type="evidence" value="ECO:0007669"/>
    <property type="project" value="UniProtKB-KW"/>
</dbReference>
<evidence type="ECO:0000313" key="3">
    <source>
        <dbReference type="EMBL" id="GAA3009851.1"/>
    </source>
</evidence>
<keyword evidence="1" id="KW-0808">Transferase</keyword>
<feature type="domain" description="Methyltransferase" evidence="2">
    <location>
        <begin position="39"/>
        <end position="133"/>
    </location>
</feature>
<evidence type="ECO:0000313" key="4">
    <source>
        <dbReference type="Proteomes" id="UP001501577"/>
    </source>
</evidence>
<dbReference type="PANTHER" id="PTHR43861">
    <property type="entry name" value="TRANS-ACONITATE 2-METHYLTRANSFERASE-RELATED"/>
    <property type="match status" value="1"/>
</dbReference>
<dbReference type="RefSeq" id="WP_068708270.1">
    <property type="nucleotide sequence ID" value="NZ_BAAAXQ010000006.1"/>
</dbReference>
<dbReference type="InterPro" id="IPR041698">
    <property type="entry name" value="Methyltransf_25"/>
</dbReference>